<proteinExistence type="predicted"/>
<organism evidence="1 2">
    <name type="scientific">Myceligenerans xiligouense</name>
    <dbReference type="NCBI Taxonomy" id="253184"/>
    <lineage>
        <taxon>Bacteria</taxon>
        <taxon>Bacillati</taxon>
        <taxon>Actinomycetota</taxon>
        <taxon>Actinomycetes</taxon>
        <taxon>Micrococcales</taxon>
        <taxon>Promicromonosporaceae</taxon>
        <taxon>Myceligenerans</taxon>
    </lineage>
</organism>
<dbReference type="EMBL" id="RKQZ01000001">
    <property type="protein sequence ID" value="RPF23423.1"/>
    <property type="molecule type" value="Genomic_DNA"/>
</dbReference>
<reference evidence="1 2" key="1">
    <citation type="submission" date="2018-11" db="EMBL/GenBank/DDBJ databases">
        <title>Sequencing the genomes of 1000 actinobacteria strains.</title>
        <authorList>
            <person name="Klenk H.-P."/>
        </authorList>
    </citation>
    <scope>NUCLEOTIDE SEQUENCE [LARGE SCALE GENOMIC DNA]</scope>
    <source>
        <strain evidence="1 2">DSM 15700</strain>
    </source>
</reference>
<evidence type="ECO:0000313" key="2">
    <source>
        <dbReference type="Proteomes" id="UP000280501"/>
    </source>
</evidence>
<comment type="caution">
    <text evidence="1">The sequence shown here is derived from an EMBL/GenBank/DDBJ whole genome shotgun (WGS) entry which is preliminary data.</text>
</comment>
<dbReference type="AlphaFoldDB" id="A0A3N4YS96"/>
<accession>A0A3N4YS96</accession>
<evidence type="ECO:0008006" key="3">
    <source>
        <dbReference type="Google" id="ProtNLM"/>
    </source>
</evidence>
<sequence length="143" mass="15380">MAMPRRMSVPTEVVFPAGAYLKGGVEPVADFNAPQREDGSRPQQLDKDSGLPLWQVLVFDFDEDAGKKDSAVTVKIAARYQPVPPENKGPLPLTAVGFVGLTALAYIDDNGARPRIVWSFKAADICAPGQEAEREAELNKAAA</sequence>
<keyword evidence="2" id="KW-1185">Reference proteome</keyword>
<dbReference type="Proteomes" id="UP000280501">
    <property type="component" value="Unassembled WGS sequence"/>
</dbReference>
<gene>
    <name evidence="1" type="ORF">EDD34_4110</name>
</gene>
<name>A0A3N4YS96_9MICO</name>
<evidence type="ECO:0000313" key="1">
    <source>
        <dbReference type="EMBL" id="RPF23423.1"/>
    </source>
</evidence>
<protein>
    <recommendedName>
        <fullName evidence="3">Plasmid replication, integration and excision activator</fullName>
    </recommendedName>
</protein>